<proteinExistence type="predicted"/>
<dbReference type="AlphaFoldDB" id="A0A1J9QZY7"/>
<keyword evidence="3" id="KW-1185">Reference proteome</keyword>
<name>A0A1J9QZY7_9PEZI</name>
<evidence type="ECO:0000256" key="1">
    <source>
        <dbReference type="SAM" id="MobiDB-lite"/>
    </source>
</evidence>
<evidence type="ECO:0000313" key="2">
    <source>
        <dbReference type="EMBL" id="OJD34662.1"/>
    </source>
</evidence>
<reference evidence="2 3" key="1">
    <citation type="submission" date="2016-10" db="EMBL/GenBank/DDBJ databases">
        <title>Proteomics and genomics reveal pathogen-plant mechanisms compatible with a hemibiotrophic lifestyle of Diplodia corticola.</title>
        <authorList>
            <person name="Fernandes I."/>
            <person name="De Jonge R."/>
            <person name="Van De Peer Y."/>
            <person name="Devreese B."/>
            <person name="Alves A."/>
            <person name="Esteves A.C."/>
        </authorList>
    </citation>
    <scope>NUCLEOTIDE SEQUENCE [LARGE SCALE GENOMIC DNA]</scope>
    <source>
        <strain evidence="2 3">CBS 112549</strain>
    </source>
</reference>
<accession>A0A1J9QZY7</accession>
<evidence type="ECO:0000313" key="3">
    <source>
        <dbReference type="Proteomes" id="UP000183809"/>
    </source>
</evidence>
<dbReference type="OrthoDB" id="5428038at2759"/>
<protein>
    <submittedName>
        <fullName evidence="2">Fungal specific transcription factor domain containing protein</fullName>
    </submittedName>
</protein>
<feature type="region of interest" description="Disordered" evidence="1">
    <location>
        <begin position="94"/>
        <end position="136"/>
    </location>
</feature>
<dbReference type="GeneID" id="31012991"/>
<dbReference type="Proteomes" id="UP000183809">
    <property type="component" value="Unassembled WGS sequence"/>
</dbReference>
<dbReference type="EMBL" id="MNUE01000021">
    <property type="protein sequence ID" value="OJD34662.1"/>
    <property type="molecule type" value="Genomic_DNA"/>
</dbReference>
<organism evidence="2 3">
    <name type="scientific">Diplodia corticola</name>
    <dbReference type="NCBI Taxonomy" id="236234"/>
    <lineage>
        <taxon>Eukaryota</taxon>
        <taxon>Fungi</taxon>
        <taxon>Dikarya</taxon>
        <taxon>Ascomycota</taxon>
        <taxon>Pezizomycotina</taxon>
        <taxon>Dothideomycetes</taxon>
        <taxon>Dothideomycetes incertae sedis</taxon>
        <taxon>Botryosphaeriales</taxon>
        <taxon>Botryosphaeriaceae</taxon>
        <taxon>Diplodia</taxon>
    </lineage>
</organism>
<gene>
    <name evidence="2" type="ORF">BKCO1_2100073</name>
</gene>
<comment type="caution">
    <text evidence="2">The sequence shown here is derived from an EMBL/GenBank/DDBJ whole genome shotgun (WGS) entry which is preliminary data.</text>
</comment>
<sequence>MPPRIPACRSAVHHTVLRHAQPIWITDDVLADAFHRFLNVSDANRKRYGSNVPGPLEARRRASRRRMMGLATAAPGIGPDIGALFGADQPLHQSWSWEPPMKPEQSLSREKPRPSALPKWLSNHNGSAGRKQSRFSDPIGEYSHRLAGVRDTTELESLWSYIGVEPQHTVLFSQMAMTHFLAIHKESHGIKTPNARIVRPQTQSRYGMIFAFLQNPKLNVPEARNIKTLIDFKISDGMPLQRLGQLISTIQNSLRLGTMLPSELHDIVDSIPQLCATVCPHPSMVNDWQFGAYRAIWLGMNSCRRLPVDHFDTSIVRKIVEAVLVLDTPPIPRCGPHPVHTLFRVAIYRHLWPTNNDARSHGIAAHLAIWVQRLGKLGISGSTCTSDGLGWHVIKSVLESMSSRRAREVMQETLTLLLPLGKGVALDEGMQNTLRLWFSCISQTCHVCPYADRHLAVVAPNHEIARRFDPVLAIAYFELFSMDQICQFWMHFWVPQYVGQDMGAKKRKLRADKLQSAYKKRIEQSDATEDPRVTSFFNVIMVLKDQNLPYQTTLSKAVELILAMHGPDVAHELYTRLVLARVPIDRRAAAAVIEAMSDENPRKALKFFRAIGDVWLSLCPRLVLALIEHGSLPRDELFALLDHNDPLARVPPEHRRTLTDSTSALRLELVHLVAHAYAGQTAYPTRHRFRNVHYCYLWLRDRRAPLLPLLSKALVRAGVTAPLENNEWVSTVRLRWVLRLVREIEGADVAASLDRLVWHWRGEVIREARRRWDSAGLFARFGPSTVGMARRAGLFADDFPSWRRCYRKVVVNAGFLAPKCVRRPRFKMRGSRREGRRLWGGLDRRLGGKGDSEWKYSPWKWRQEEAY</sequence>
<dbReference type="RefSeq" id="XP_020130922.1">
    <property type="nucleotide sequence ID" value="XM_020272731.1"/>
</dbReference>
<dbReference type="STRING" id="236234.A0A1J9QZY7"/>